<evidence type="ECO:0000313" key="4">
    <source>
        <dbReference type="Proteomes" id="UP000249254"/>
    </source>
</evidence>
<feature type="region of interest" description="Disordered" evidence="1">
    <location>
        <begin position="49"/>
        <end position="79"/>
    </location>
</feature>
<reference evidence="4" key="1">
    <citation type="submission" date="2018-05" db="EMBL/GenBank/DDBJ databases">
        <authorList>
            <person name="Li X."/>
        </authorList>
    </citation>
    <scope>NUCLEOTIDE SEQUENCE [LARGE SCALE GENOMIC DNA]</scope>
    <source>
        <strain evidence="4">LX32</strain>
    </source>
</reference>
<dbReference type="Proteomes" id="UP000249254">
    <property type="component" value="Unassembled WGS sequence"/>
</dbReference>
<keyword evidence="4" id="KW-1185">Reference proteome</keyword>
<dbReference type="EMBL" id="QFYQ01000001">
    <property type="protein sequence ID" value="RAK53772.1"/>
    <property type="molecule type" value="Genomic_DNA"/>
</dbReference>
<keyword evidence="2" id="KW-0732">Signal</keyword>
<protein>
    <submittedName>
        <fullName evidence="3">Uncharacterized protein</fullName>
    </submittedName>
</protein>
<gene>
    <name evidence="3" type="ORF">DJ017_04130</name>
</gene>
<dbReference type="RefSeq" id="WP_111527523.1">
    <property type="nucleotide sequence ID" value="NZ_QFYQ01000001.1"/>
</dbReference>
<name>A0A328AG95_9CAUL</name>
<feature type="signal peptide" evidence="2">
    <location>
        <begin position="1"/>
        <end position="46"/>
    </location>
</feature>
<sequence length="118" mass="12221">MILTEQRSLRMRSSMDSRNIGNSRLRAFVATAAAVSALAFAAAAQAQPGPKEADAQPISGPISGIVQAEPAAGGSQTAAPAEVKPALYAGRAPYICSPSGFGERSKCFLRSSLRGRSR</sequence>
<organism evidence="3 4">
    <name type="scientific">Phenylobacterium soli</name>
    <dbReference type="NCBI Taxonomy" id="2170551"/>
    <lineage>
        <taxon>Bacteria</taxon>
        <taxon>Pseudomonadati</taxon>
        <taxon>Pseudomonadota</taxon>
        <taxon>Alphaproteobacteria</taxon>
        <taxon>Caulobacterales</taxon>
        <taxon>Caulobacteraceae</taxon>
        <taxon>Phenylobacterium</taxon>
    </lineage>
</organism>
<proteinExistence type="predicted"/>
<evidence type="ECO:0000313" key="3">
    <source>
        <dbReference type="EMBL" id="RAK53772.1"/>
    </source>
</evidence>
<dbReference type="AlphaFoldDB" id="A0A328AG95"/>
<feature type="chain" id="PRO_5016327982" evidence="2">
    <location>
        <begin position="47"/>
        <end position="118"/>
    </location>
</feature>
<evidence type="ECO:0000256" key="2">
    <source>
        <dbReference type="SAM" id="SignalP"/>
    </source>
</evidence>
<accession>A0A328AG95</accession>
<evidence type="ECO:0000256" key="1">
    <source>
        <dbReference type="SAM" id="MobiDB-lite"/>
    </source>
</evidence>
<comment type="caution">
    <text evidence="3">The sequence shown here is derived from an EMBL/GenBank/DDBJ whole genome shotgun (WGS) entry which is preliminary data.</text>
</comment>